<name>A0ABN5PNL1_9ACTO</name>
<keyword evidence="2" id="KW-1185">Reference proteome</keyword>
<proteinExistence type="predicted"/>
<dbReference type="EMBL" id="CP032514">
    <property type="protein sequence ID" value="AYD89968.1"/>
    <property type="molecule type" value="Genomic_DNA"/>
</dbReference>
<dbReference type="Proteomes" id="UP000273001">
    <property type="component" value="Chromosome"/>
</dbReference>
<reference evidence="1 2" key="1">
    <citation type="submission" date="2018-09" db="EMBL/GenBank/DDBJ databases">
        <authorList>
            <person name="Li J."/>
        </authorList>
    </citation>
    <scope>NUCLEOTIDE SEQUENCE [LARGE SCALE GENOMIC DNA]</scope>
    <source>
        <strain evidence="1 2">2129</strain>
    </source>
</reference>
<evidence type="ECO:0000313" key="1">
    <source>
        <dbReference type="EMBL" id="AYD89968.1"/>
    </source>
</evidence>
<protein>
    <submittedName>
        <fullName evidence="1">Uncharacterized protein</fullName>
    </submittedName>
</protein>
<accession>A0ABN5PNL1</accession>
<sequence length="168" mass="19726">MFAVWLVVTALSQHPDRSFDRVRQVDRTGTGLLIPNWRFFAPNPAVHDQHFLYRLANEDRSDHTPWMAVYEAEPRRWWHAFWFPARRMEKSIFDAASTILNNQAASVPTEKEAVESAKRLVTSFVRARVTPREGYPYFQVLLVRYSGYDHSENPLYDMVFDYEPVEAS</sequence>
<organism evidence="1 2">
    <name type="scientific">Actinomyces lilanjuaniae</name>
    <dbReference type="NCBI Taxonomy" id="2321394"/>
    <lineage>
        <taxon>Bacteria</taxon>
        <taxon>Bacillati</taxon>
        <taxon>Actinomycetota</taxon>
        <taxon>Actinomycetes</taxon>
        <taxon>Actinomycetales</taxon>
        <taxon>Actinomycetaceae</taxon>
        <taxon>Actinomyces</taxon>
    </lineage>
</organism>
<gene>
    <name evidence="1" type="ORF">D5R93_07910</name>
</gene>
<evidence type="ECO:0000313" key="2">
    <source>
        <dbReference type="Proteomes" id="UP000273001"/>
    </source>
</evidence>